<evidence type="ECO:0000256" key="1">
    <source>
        <dbReference type="SAM" id="Phobius"/>
    </source>
</evidence>
<feature type="transmembrane region" description="Helical" evidence="1">
    <location>
        <begin position="283"/>
        <end position="304"/>
    </location>
</feature>
<keyword evidence="1" id="KW-0812">Transmembrane</keyword>
<sequence length="306" mass="36051">MIKARFINASKLVCNNILTKLKDDFLVGIEHTTRMSENSVLPITESKNGLLANELSDQEKLKVVLNDPKFGMFSLFKYHYQRGYLNEELQKSNVLYCTHIFSLYFALPILVFTSQWMMYIALVANENANFNGNLCPNKSKWYHKLLMSGVAMVYFIKSFFMWDNLTKRIKLCKVYPCTDVLVIIDTFQEFLFNIMVYGANLWIIFVENDIHNMILNSIAMEFLMQLDNNFERQYFQYLPSAGKDIYDNIFVTPHENRDLINEKIILSRNFRCLMYLSYIPFKIMIISLAFFPILSFFMIFFGPICK</sequence>
<evidence type="ECO:0000313" key="2">
    <source>
        <dbReference type="EMBL" id="QHU06921.1"/>
    </source>
</evidence>
<accession>A0A6C0JPW1</accession>
<dbReference type="AlphaFoldDB" id="A0A6C0JPW1"/>
<protein>
    <submittedName>
        <fullName evidence="2">Uncharacterized protein</fullName>
    </submittedName>
</protein>
<proteinExistence type="predicted"/>
<keyword evidence="1" id="KW-0472">Membrane</keyword>
<organism evidence="2">
    <name type="scientific">viral metagenome</name>
    <dbReference type="NCBI Taxonomy" id="1070528"/>
    <lineage>
        <taxon>unclassified sequences</taxon>
        <taxon>metagenomes</taxon>
        <taxon>organismal metagenomes</taxon>
    </lineage>
</organism>
<keyword evidence="1" id="KW-1133">Transmembrane helix</keyword>
<name>A0A6C0JPW1_9ZZZZ</name>
<feature type="transmembrane region" description="Helical" evidence="1">
    <location>
        <begin position="101"/>
        <end position="121"/>
    </location>
</feature>
<reference evidence="2" key="1">
    <citation type="journal article" date="2020" name="Nature">
        <title>Giant virus diversity and host interactions through global metagenomics.</title>
        <authorList>
            <person name="Schulz F."/>
            <person name="Roux S."/>
            <person name="Paez-Espino D."/>
            <person name="Jungbluth S."/>
            <person name="Walsh D.A."/>
            <person name="Denef V.J."/>
            <person name="McMahon K.D."/>
            <person name="Konstantinidis K.T."/>
            <person name="Eloe-Fadrosh E.A."/>
            <person name="Kyrpides N.C."/>
            <person name="Woyke T."/>
        </authorList>
    </citation>
    <scope>NUCLEOTIDE SEQUENCE</scope>
    <source>
        <strain evidence="2">GVMAG-S-1038524-41</strain>
    </source>
</reference>
<feature type="transmembrane region" description="Helical" evidence="1">
    <location>
        <begin position="141"/>
        <end position="160"/>
    </location>
</feature>
<dbReference type="EMBL" id="MN740669">
    <property type="protein sequence ID" value="QHU06921.1"/>
    <property type="molecule type" value="Genomic_DNA"/>
</dbReference>